<dbReference type="GO" id="GO:0070043">
    <property type="term" value="F:rRNA (guanine-N7-)-methyltransferase activity"/>
    <property type="evidence" value="ECO:0007669"/>
    <property type="project" value="UniProtKB-UniRule"/>
</dbReference>
<dbReference type="RefSeq" id="WP_138197683.1">
    <property type="nucleotide sequence ID" value="NZ_VCIW01000027.1"/>
</dbReference>
<evidence type="ECO:0000256" key="2">
    <source>
        <dbReference type="ARBA" id="ARBA00022552"/>
    </source>
</evidence>
<dbReference type="CDD" id="cd02440">
    <property type="entry name" value="AdoMet_MTases"/>
    <property type="match status" value="1"/>
</dbReference>
<evidence type="ECO:0000313" key="8">
    <source>
        <dbReference type="Proteomes" id="UP000309676"/>
    </source>
</evidence>
<dbReference type="FunFam" id="3.40.50.150:FF:000041">
    <property type="entry name" value="Ribosomal RNA small subunit methyltransferase G"/>
    <property type="match status" value="1"/>
</dbReference>
<feature type="binding site" evidence="6">
    <location>
        <begin position="130"/>
        <end position="131"/>
    </location>
    <ligand>
        <name>S-adenosyl-L-methionine</name>
        <dbReference type="ChEBI" id="CHEBI:59789"/>
    </ligand>
</feature>
<comment type="caution">
    <text evidence="6">Lacks conserved residue(s) required for the propagation of feature annotation.</text>
</comment>
<organism evidence="7 8">
    <name type="scientific">Paenibacillus antri</name>
    <dbReference type="NCBI Taxonomy" id="2582848"/>
    <lineage>
        <taxon>Bacteria</taxon>
        <taxon>Bacillati</taxon>
        <taxon>Bacillota</taxon>
        <taxon>Bacilli</taxon>
        <taxon>Bacillales</taxon>
        <taxon>Paenibacillaceae</taxon>
        <taxon>Paenibacillus</taxon>
    </lineage>
</organism>
<evidence type="ECO:0000256" key="6">
    <source>
        <dbReference type="HAMAP-Rule" id="MF_00074"/>
    </source>
</evidence>
<proteinExistence type="inferred from homology"/>
<dbReference type="PANTHER" id="PTHR31760">
    <property type="entry name" value="S-ADENOSYL-L-METHIONINE-DEPENDENT METHYLTRANSFERASES SUPERFAMILY PROTEIN"/>
    <property type="match status" value="1"/>
</dbReference>
<dbReference type="GO" id="GO:0005829">
    <property type="term" value="C:cytosol"/>
    <property type="evidence" value="ECO:0007669"/>
    <property type="project" value="TreeGrafter"/>
</dbReference>
<evidence type="ECO:0000313" key="7">
    <source>
        <dbReference type="EMBL" id="TLS48873.1"/>
    </source>
</evidence>
<dbReference type="Proteomes" id="UP000309676">
    <property type="component" value="Unassembled WGS sequence"/>
</dbReference>
<dbReference type="NCBIfam" id="TIGR00138">
    <property type="entry name" value="rsmG_gidB"/>
    <property type="match status" value="1"/>
</dbReference>
<accession>A0A5R9G803</accession>
<protein>
    <recommendedName>
        <fullName evidence="6">Ribosomal RNA small subunit methyltransferase G</fullName>
        <ecNumber evidence="6">2.1.1.-</ecNumber>
    </recommendedName>
    <alternativeName>
        <fullName evidence="6">16S rRNA 7-methylguanosine methyltransferase</fullName>
        <shortName evidence="6">16S rRNA m7G methyltransferase</shortName>
    </alternativeName>
</protein>
<keyword evidence="5 6" id="KW-0949">S-adenosyl-L-methionine</keyword>
<evidence type="ECO:0000256" key="5">
    <source>
        <dbReference type="ARBA" id="ARBA00022691"/>
    </source>
</evidence>
<name>A0A5R9G803_9BACL</name>
<evidence type="ECO:0000256" key="1">
    <source>
        <dbReference type="ARBA" id="ARBA00022490"/>
    </source>
</evidence>
<dbReference type="PANTHER" id="PTHR31760:SF0">
    <property type="entry name" value="S-ADENOSYL-L-METHIONINE-DEPENDENT METHYLTRANSFERASES SUPERFAMILY PROTEIN"/>
    <property type="match status" value="1"/>
</dbReference>
<evidence type="ECO:0000256" key="3">
    <source>
        <dbReference type="ARBA" id="ARBA00022603"/>
    </source>
</evidence>
<keyword evidence="2 6" id="KW-0698">rRNA processing</keyword>
<comment type="similarity">
    <text evidence="6">Belongs to the methyltransferase superfamily. RNA methyltransferase RsmG family.</text>
</comment>
<reference evidence="7 8" key="1">
    <citation type="submission" date="2019-05" db="EMBL/GenBank/DDBJ databases">
        <authorList>
            <person name="Narsing Rao M.P."/>
            <person name="Li W.J."/>
        </authorList>
    </citation>
    <scope>NUCLEOTIDE SEQUENCE [LARGE SCALE GENOMIC DNA]</scope>
    <source>
        <strain evidence="7 8">SYSU_K30003</strain>
    </source>
</reference>
<dbReference type="EMBL" id="VCIW01000027">
    <property type="protein sequence ID" value="TLS48873.1"/>
    <property type="molecule type" value="Genomic_DNA"/>
</dbReference>
<keyword evidence="1 6" id="KW-0963">Cytoplasm</keyword>
<feature type="binding site" evidence="6">
    <location>
        <position position="79"/>
    </location>
    <ligand>
        <name>S-adenosyl-L-methionine</name>
        <dbReference type="ChEBI" id="CHEBI:59789"/>
    </ligand>
</feature>
<dbReference type="InterPro" id="IPR029063">
    <property type="entry name" value="SAM-dependent_MTases_sf"/>
</dbReference>
<dbReference type="SUPFAM" id="SSF53335">
    <property type="entry name" value="S-adenosyl-L-methionine-dependent methyltransferases"/>
    <property type="match status" value="1"/>
</dbReference>
<evidence type="ECO:0000256" key="4">
    <source>
        <dbReference type="ARBA" id="ARBA00022679"/>
    </source>
</evidence>
<dbReference type="EC" id="2.1.1.-" evidence="6"/>
<keyword evidence="4 6" id="KW-0808">Transferase</keyword>
<keyword evidence="8" id="KW-1185">Reference proteome</keyword>
<feature type="binding site" evidence="6">
    <location>
        <position position="149"/>
    </location>
    <ligand>
        <name>S-adenosyl-L-methionine</name>
        <dbReference type="ChEBI" id="CHEBI:59789"/>
    </ligand>
</feature>
<dbReference type="AlphaFoldDB" id="A0A5R9G803"/>
<dbReference type="PIRSF" id="PIRSF003078">
    <property type="entry name" value="GidB"/>
    <property type="match status" value="1"/>
</dbReference>
<dbReference type="Gene3D" id="3.40.50.150">
    <property type="entry name" value="Vaccinia Virus protein VP39"/>
    <property type="match status" value="1"/>
</dbReference>
<comment type="subcellular location">
    <subcellularLocation>
        <location evidence="6">Cytoplasm</location>
    </subcellularLocation>
</comment>
<dbReference type="InterPro" id="IPR003682">
    <property type="entry name" value="rRNA_ssu_MeTfrase_G"/>
</dbReference>
<feature type="binding site" evidence="6">
    <location>
        <position position="84"/>
    </location>
    <ligand>
        <name>S-adenosyl-L-methionine</name>
        <dbReference type="ChEBI" id="CHEBI:59789"/>
    </ligand>
</feature>
<dbReference type="OrthoDB" id="9808773at2"/>
<comment type="caution">
    <text evidence="7">The sequence shown here is derived from an EMBL/GenBank/DDBJ whole genome shotgun (WGS) entry which is preliminary data.</text>
</comment>
<gene>
    <name evidence="6 7" type="primary">rsmG</name>
    <name evidence="7" type="ORF">FE782_28125</name>
</gene>
<comment type="function">
    <text evidence="6">Specifically methylates the N7 position of guanine in position 535 of 16S rRNA.</text>
</comment>
<keyword evidence="3 6" id="KW-0489">Methyltransferase</keyword>
<sequence length="243" mass="27424">MSDPRETFRGLLAERGIAVTERQLEQFEIYYRELVEWNEKMNLTGITEKEQVYIKHFYDSISLSFFHPLDDVRSIADIGSGAGFPSIPLKIAFPHLRVTIVDSLQKRIGFLRHLVERLGVNDVDCVHARAEDAARLEAHRDRYDVVTARAVARLNVLSEFCLPFVRPQGVFIAMKGSDPGEELKEAAFAFKELGGAVESDFAFELPMEQSGRHVIVVRKTKATPGKYPRKPGVPLKMPLLGAR</sequence>
<dbReference type="Pfam" id="PF02527">
    <property type="entry name" value="GidB"/>
    <property type="match status" value="1"/>
</dbReference>
<dbReference type="HAMAP" id="MF_00074">
    <property type="entry name" value="16SrRNA_methyltr_G"/>
    <property type="match status" value="1"/>
</dbReference>